<dbReference type="SUPFAM" id="SSF51735">
    <property type="entry name" value="NAD(P)-binding Rossmann-fold domains"/>
    <property type="match status" value="1"/>
</dbReference>
<feature type="domain" description="Glucose-6-phosphate dehydrogenase C-terminal" evidence="9">
    <location>
        <begin position="185"/>
        <end position="483"/>
    </location>
</feature>
<keyword evidence="11" id="KW-1185">Reference proteome</keyword>
<dbReference type="NCBIfam" id="TIGR00871">
    <property type="entry name" value="zwf"/>
    <property type="match status" value="1"/>
</dbReference>
<dbReference type="GO" id="GO:0009051">
    <property type="term" value="P:pentose-phosphate shunt, oxidative branch"/>
    <property type="evidence" value="ECO:0007669"/>
    <property type="project" value="TreeGrafter"/>
</dbReference>
<reference evidence="10 11" key="1">
    <citation type="submission" date="2019-09" db="EMBL/GenBank/DDBJ databases">
        <authorList>
            <person name="Chen X.-Y."/>
        </authorList>
    </citation>
    <scope>NUCLEOTIDE SEQUENCE [LARGE SCALE GENOMIC DNA]</scope>
    <source>
        <strain evidence="10 11">NY5</strain>
    </source>
</reference>
<dbReference type="PIRSF" id="PIRSF000110">
    <property type="entry name" value="G6PD"/>
    <property type="match status" value="1"/>
</dbReference>
<feature type="binding site" evidence="7">
    <location>
        <position position="212"/>
    </location>
    <ligand>
        <name>substrate</name>
    </ligand>
</feature>
<sequence length="484" mass="54573">MSQMVDLVIFGGTGDLSTRKLLPALYQLHRDKLADRLQRIIATGRGAMDTAQFLLEAQKNLQRFLPADDWDDAVWDSFRERLHYVQLDANQPQHYAELAALLDQGETTSRLFYLATLPSLYGDICQQLKAAGAVNDACRVVLEKPLGHDLASCRTINEQVAAVFDEEATFRIDHYLGKETVQNLLALRFGNPLFHPMWNNTFINSVQITVAEEIGVAGRGSYYADTGALRDMVQNHLLQVLSLVAMEPPSSLKATDIRDEKMKVLRCLEPITLGNVKERTVRGRYAAGAVSGKAVKGFLEEDAFHDALNTETFVALKVGINNWRWAGVPFYLRTGKRLSRRYSEIVIEYRRQPFSLFANDPQELTNKLVIHLQPEESISLHTVNKKPGLTNKLRLKPVELHLTDDSQEKHSSYDAYERLLLDALHGDQTLFMRRDEVETAWHWIDSIIAAWDENGTPIKSYNAGTMGPNAATALVAVDGRSWHE</sequence>
<evidence type="ECO:0000256" key="4">
    <source>
        <dbReference type="ARBA" id="ARBA00022857"/>
    </source>
</evidence>
<dbReference type="SUPFAM" id="SSF55347">
    <property type="entry name" value="Glyceraldehyde-3-phosphate dehydrogenase-like, C-terminal domain"/>
    <property type="match status" value="1"/>
</dbReference>
<dbReference type="RefSeq" id="WP_149612229.1">
    <property type="nucleotide sequence ID" value="NZ_VTUX01000007.1"/>
</dbReference>
<evidence type="ECO:0000259" key="9">
    <source>
        <dbReference type="Pfam" id="PF02781"/>
    </source>
</evidence>
<feature type="binding site" evidence="7">
    <location>
        <position position="336"/>
    </location>
    <ligand>
        <name>substrate</name>
    </ligand>
</feature>
<feature type="binding site" evidence="7">
    <location>
        <position position="45"/>
    </location>
    <ligand>
        <name>NADP(+)</name>
        <dbReference type="ChEBI" id="CHEBI:58349"/>
    </ligand>
</feature>
<comment type="pathway">
    <text evidence="1 7">Carbohydrate degradation; pentose phosphate pathway; D-ribulose 5-phosphate from D-glucose 6-phosphate (oxidative stage): step 1/3.</text>
</comment>
<evidence type="ECO:0000256" key="5">
    <source>
        <dbReference type="ARBA" id="ARBA00023002"/>
    </source>
</evidence>
<feature type="binding site" evidence="7">
    <location>
        <position position="144"/>
    </location>
    <ligand>
        <name>NADP(+)</name>
        <dbReference type="ChEBI" id="CHEBI:58349"/>
    </ligand>
</feature>
<dbReference type="GO" id="GO:0004345">
    <property type="term" value="F:glucose-6-phosphate dehydrogenase activity"/>
    <property type="evidence" value="ECO:0007669"/>
    <property type="project" value="UniProtKB-UniRule"/>
</dbReference>
<dbReference type="HAMAP" id="MF_00966">
    <property type="entry name" value="G6PD"/>
    <property type="match status" value="1"/>
</dbReference>
<dbReference type="InterPro" id="IPR022674">
    <property type="entry name" value="G6P_DH_NAD-bd"/>
</dbReference>
<gene>
    <name evidence="7 10" type="primary">zwf</name>
    <name evidence="10" type="ORF">F0M18_14820</name>
</gene>
<dbReference type="Proteomes" id="UP000323708">
    <property type="component" value="Unassembled WGS sequence"/>
</dbReference>
<comment type="similarity">
    <text evidence="2 7">Belongs to the glucose-6-phosphate dehydrogenase family.</text>
</comment>
<evidence type="ECO:0000256" key="6">
    <source>
        <dbReference type="ARBA" id="ARBA00023277"/>
    </source>
</evidence>
<dbReference type="Gene3D" id="3.30.360.10">
    <property type="entry name" value="Dihydrodipicolinate Reductase, domain 2"/>
    <property type="match status" value="1"/>
</dbReference>
<dbReference type="EC" id="1.1.1.49" evidence="7"/>
<feature type="binding site" evidence="7">
    <location>
        <position position="178"/>
    </location>
    <ligand>
        <name>substrate</name>
    </ligand>
</feature>
<dbReference type="PANTHER" id="PTHR23429">
    <property type="entry name" value="GLUCOSE-6-PHOSPHATE 1-DEHYDROGENASE G6PD"/>
    <property type="match status" value="1"/>
</dbReference>
<feature type="active site" description="Proton acceptor" evidence="7">
    <location>
        <position position="236"/>
    </location>
</feature>
<dbReference type="GO" id="GO:0006006">
    <property type="term" value="P:glucose metabolic process"/>
    <property type="evidence" value="ECO:0007669"/>
    <property type="project" value="UniProtKB-KW"/>
</dbReference>
<dbReference type="Gene3D" id="3.40.50.720">
    <property type="entry name" value="NAD(P)-binding Rossmann-like Domain"/>
    <property type="match status" value="1"/>
</dbReference>
<evidence type="ECO:0000256" key="7">
    <source>
        <dbReference type="HAMAP-Rule" id="MF_00966"/>
    </source>
</evidence>
<evidence type="ECO:0000313" key="10">
    <source>
        <dbReference type="EMBL" id="KAA1189619.1"/>
    </source>
</evidence>
<dbReference type="PANTHER" id="PTHR23429:SF0">
    <property type="entry name" value="GLUCOSE-6-PHOSPHATE 1-DEHYDROGENASE"/>
    <property type="match status" value="1"/>
</dbReference>
<dbReference type="InterPro" id="IPR022675">
    <property type="entry name" value="G6P_DH_C"/>
</dbReference>
<organism evidence="10 11">
    <name type="scientific">Pseudohalioglobus sediminis</name>
    <dbReference type="NCBI Taxonomy" id="2606449"/>
    <lineage>
        <taxon>Bacteria</taxon>
        <taxon>Pseudomonadati</taxon>
        <taxon>Pseudomonadota</taxon>
        <taxon>Gammaproteobacteria</taxon>
        <taxon>Cellvibrionales</taxon>
        <taxon>Halieaceae</taxon>
        <taxon>Pseudohalioglobus</taxon>
    </lineage>
</organism>
<comment type="caution">
    <text evidence="10">The sequence shown here is derived from an EMBL/GenBank/DDBJ whole genome shotgun (WGS) entry which is preliminary data.</text>
</comment>
<dbReference type="Pfam" id="PF02781">
    <property type="entry name" value="G6PD_C"/>
    <property type="match status" value="1"/>
</dbReference>
<evidence type="ECO:0000256" key="1">
    <source>
        <dbReference type="ARBA" id="ARBA00004937"/>
    </source>
</evidence>
<protein>
    <recommendedName>
        <fullName evidence="7">Glucose-6-phosphate 1-dehydrogenase</fullName>
        <shortName evidence="7">G6PD</shortName>
        <ecNumber evidence="7">1.1.1.49</ecNumber>
    </recommendedName>
</protein>
<name>A0A5B0WUR7_9GAMM</name>
<comment type="caution">
    <text evidence="7">Lacks conserved residue(s) required for the propagation of feature annotation.</text>
</comment>
<dbReference type="InterPro" id="IPR019796">
    <property type="entry name" value="G6P_DH_AS"/>
</dbReference>
<dbReference type="UniPathway" id="UPA00115">
    <property type="reaction ID" value="UER00408"/>
</dbReference>
<dbReference type="EMBL" id="VTUX01000007">
    <property type="protein sequence ID" value="KAA1189619.1"/>
    <property type="molecule type" value="Genomic_DNA"/>
</dbReference>
<comment type="function">
    <text evidence="7">Catalyzes the oxidation of glucose 6-phosphate to 6-phosphogluconolactone.</text>
</comment>
<keyword evidence="3 7" id="KW-0313">Glucose metabolism</keyword>
<proteinExistence type="inferred from homology"/>
<dbReference type="AlphaFoldDB" id="A0A5B0WUR7"/>
<comment type="catalytic activity">
    <reaction evidence="7">
        <text>D-glucose 6-phosphate + NADP(+) = 6-phospho-D-glucono-1,5-lactone + NADPH + H(+)</text>
        <dbReference type="Rhea" id="RHEA:15841"/>
        <dbReference type="ChEBI" id="CHEBI:15378"/>
        <dbReference type="ChEBI" id="CHEBI:57783"/>
        <dbReference type="ChEBI" id="CHEBI:57955"/>
        <dbReference type="ChEBI" id="CHEBI:58349"/>
        <dbReference type="ChEBI" id="CHEBI:61548"/>
        <dbReference type="EC" id="1.1.1.49"/>
    </reaction>
</comment>
<dbReference type="PROSITE" id="PS00069">
    <property type="entry name" value="G6P_DEHYDROGENASE"/>
    <property type="match status" value="1"/>
</dbReference>
<keyword evidence="6 7" id="KW-0119">Carbohydrate metabolism</keyword>
<evidence type="ECO:0000256" key="3">
    <source>
        <dbReference type="ARBA" id="ARBA00022526"/>
    </source>
</evidence>
<evidence type="ECO:0000313" key="11">
    <source>
        <dbReference type="Proteomes" id="UP000323708"/>
    </source>
</evidence>
<keyword evidence="4 7" id="KW-0521">NADP</keyword>
<dbReference type="InterPro" id="IPR036291">
    <property type="entry name" value="NAD(P)-bd_dom_sf"/>
</dbReference>
<feature type="binding site" evidence="7">
    <location>
        <position position="174"/>
    </location>
    <ligand>
        <name>substrate</name>
    </ligand>
</feature>
<evidence type="ECO:0000259" key="8">
    <source>
        <dbReference type="Pfam" id="PF00479"/>
    </source>
</evidence>
<evidence type="ECO:0000256" key="2">
    <source>
        <dbReference type="ARBA" id="ARBA00009975"/>
    </source>
</evidence>
<feature type="binding site" evidence="7">
    <location>
        <position position="231"/>
    </location>
    <ligand>
        <name>substrate</name>
    </ligand>
</feature>
<dbReference type="Pfam" id="PF00479">
    <property type="entry name" value="G6PD_N"/>
    <property type="match status" value="1"/>
</dbReference>
<feature type="domain" description="Glucose-6-phosphate dehydrogenase NAD-binding" evidence="8">
    <location>
        <begin position="8"/>
        <end position="183"/>
    </location>
</feature>
<accession>A0A5B0WUR7</accession>
<dbReference type="GO" id="GO:0005829">
    <property type="term" value="C:cytosol"/>
    <property type="evidence" value="ECO:0007669"/>
    <property type="project" value="TreeGrafter"/>
</dbReference>
<keyword evidence="5 7" id="KW-0560">Oxidoreductase</keyword>
<dbReference type="InterPro" id="IPR001282">
    <property type="entry name" value="G6P_DH"/>
</dbReference>
<dbReference type="PRINTS" id="PR00079">
    <property type="entry name" value="G6PDHDRGNASE"/>
</dbReference>
<dbReference type="GO" id="GO:0050661">
    <property type="term" value="F:NADP binding"/>
    <property type="evidence" value="ECO:0007669"/>
    <property type="project" value="UniProtKB-UniRule"/>
</dbReference>